<proteinExistence type="predicted"/>
<dbReference type="InterPro" id="IPR013945">
    <property type="entry name" value="Pkr1"/>
</dbReference>
<dbReference type="PANTHER" id="PTHR28251">
    <property type="entry name" value="V-TYPE ATPASE ASSEMBLY FACTOR PKR1"/>
    <property type="match status" value="1"/>
</dbReference>
<dbReference type="GO" id="GO:0070072">
    <property type="term" value="P:vacuolar proton-transporting V-type ATPase complex assembly"/>
    <property type="evidence" value="ECO:0007669"/>
    <property type="project" value="InterPro"/>
</dbReference>
<sequence>MTSTGLESKNSVIGDVVDSVVSGGVNNGVMKVFNVAFAALFLVLSSLIYLTGPNLYLVAIMVINAFLFSTIQYIVAEYYKAKNSGKDGDKKEKNESAEKKPEQDKPKKVRKRI</sequence>
<evidence type="ECO:0000313" key="3">
    <source>
        <dbReference type="EMBL" id="OMJ08484.1"/>
    </source>
</evidence>
<keyword evidence="4" id="KW-1185">Reference proteome</keyword>
<keyword evidence="2" id="KW-0812">Transmembrane</keyword>
<keyword evidence="2" id="KW-0472">Membrane</keyword>
<keyword evidence="2" id="KW-1133">Transmembrane helix</keyword>
<dbReference type="OrthoDB" id="5691632at2759"/>
<evidence type="ECO:0000256" key="2">
    <source>
        <dbReference type="SAM" id="Phobius"/>
    </source>
</evidence>
<evidence type="ECO:0000313" key="4">
    <source>
        <dbReference type="Proteomes" id="UP000187429"/>
    </source>
</evidence>
<dbReference type="EMBL" id="LSSM01007381">
    <property type="protein sequence ID" value="OMJ08484.1"/>
    <property type="molecule type" value="Genomic_DNA"/>
</dbReference>
<evidence type="ECO:0000256" key="1">
    <source>
        <dbReference type="SAM" id="MobiDB-lite"/>
    </source>
</evidence>
<name>A0A1R1X1J4_9FUNG</name>
<reference evidence="4" key="1">
    <citation type="submission" date="2017-01" db="EMBL/GenBank/DDBJ databases">
        <authorList>
            <person name="Wang Y."/>
            <person name="White M."/>
            <person name="Kvist S."/>
            <person name="Moncalvo J.-M."/>
        </authorList>
    </citation>
    <scope>NUCLEOTIDE SEQUENCE [LARGE SCALE GENOMIC DNA]</scope>
    <source>
        <strain evidence="4">ID-206-W2</strain>
    </source>
</reference>
<dbReference type="AlphaFoldDB" id="A0A1R1X1J4"/>
<organism evidence="3 4">
    <name type="scientific">Smittium culicis</name>
    <dbReference type="NCBI Taxonomy" id="133412"/>
    <lineage>
        <taxon>Eukaryota</taxon>
        <taxon>Fungi</taxon>
        <taxon>Fungi incertae sedis</taxon>
        <taxon>Zoopagomycota</taxon>
        <taxon>Kickxellomycotina</taxon>
        <taxon>Harpellomycetes</taxon>
        <taxon>Harpellales</taxon>
        <taxon>Legeriomycetaceae</taxon>
        <taxon>Smittium</taxon>
    </lineage>
</organism>
<feature type="compositionally biased region" description="Basic and acidic residues" evidence="1">
    <location>
        <begin position="84"/>
        <end position="106"/>
    </location>
</feature>
<feature type="transmembrane region" description="Helical" evidence="2">
    <location>
        <begin position="56"/>
        <end position="76"/>
    </location>
</feature>
<dbReference type="Proteomes" id="UP000187429">
    <property type="component" value="Unassembled WGS sequence"/>
</dbReference>
<feature type="transmembrane region" description="Helical" evidence="2">
    <location>
        <begin position="32"/>
        <end position="50"/>
    </location>
</feature>
<protein>
    <submittedName>
        <fullName evidence="3">V-type ATPase assembly factor PKR1</fullName>
    </submittedName>
</protein>
<dbReference type="GO" id="GO:0005789">
    <property type="term" value="C:endoplasmic reticulum membrane"/>
    <property type="evidence" value="ECO:0007669"/>
    <property type="project" value="TreeGrafter"/>
</dbReference>
<comment type="caution">
    <text evidence="3">The sequence shown here is derived from an EMBL/GenBank/DDBJ whole genome shotgun (WGS) entry which is preliminary data.</text>
</comment>
<gene>
    <name evidence="3" type="ORF">AYI69_g11046</name>
</gene>
<accession>A0A1R1X1J4</accession>
<feature type="region of interest" description="Disordered" evidence="1">
    <location>
        <begin position="83"/>
        <end position="113"/>
    </location>
</feature>
<dbReference type="Pfam" id="PF08636">
    <property type="entry name" value="Pkr1"/>
    <property type="match status" value="1"/>
</dbReference>
<dbReference type="PANTHER" id="PTHR28251:SF1">
    <property type="entry name" value="V-TYPE ATPASE ASSEMBLY FACTOR PKR1"/>
    <property type="match status" value="1"/>
</dbReference>